<organism evidence="1 2">
    <name type="scientific">Phomopsis amygdali</name>
    <name type="common">Fusicoccum amygdali</name>
    <dbReference type="NCBI Taxonomy" id="1214568"/>
    <lineage>
        <taxon>Eukaryota</taxon>
        <taxon>Fungi</taxon>
        <taxon>Dikarya</taxon>
        <taxon>Ascomycota</taxon>
        <taxon>Pezizomycotina</taxon>
        <taxon>Sordariomycetes</taxon>
        <taxon>Sordariomycetidae</taxon>
        <taxon>Diaporthales</taxon>
        <taxon>Diaporthaceae</taxon>
        <taxon>Diaporthe</taxon>
    </lineage>
</organism>
<accession>A0AAD9W8U4</accession>
<protein>
    <submittedName>
        <fullName evidence="1">Uncharacterized protein</fullName>
    </submittedName>
</protein>
<comment type="caution">
    <text evidence="1">The sequence shown here is derived from an EMBL/GenBank/DDBJ whole genome shotgun (WGS) entry which is preliminary data.</text>
</comment>
<evidence type="ECO:0000313" key="1">
    <source>
        <dbReference type="EMBL" id="KAK2615407.1"/>
    </source>
</evidence>
<sequence length="165" mass="18950">MCDWEEFIFGCSCSYTKRKNYCHFARNDPNHQCFGVQVLKKVWDVPEICDKCSQRNNRTSTRSYQPYGQDPICPQIQASDVDKEPHGYGQMLRGFRCCIVCHWCWVGAQEDQRKPARAHQVILEIMLGEYGSHFSSAEADLSSGASGFPPREVTLGYPLQRRSFV</sequence>
<dbReference type="EMBL" id="JAUJFL010000001">
    <property type="protein sequence ID" value="KAK2615407.1"/>
    <property type="molecule type" value="Genomic_DNA"/>
</dbReference>
<name>A0AAD9W8U4_PHOAM</name>
<evidence type="ECO:0000313" key="2">
    <source>
        <dbReference type="Proteomes" id="UP001265746"/>
    </source>
</evidence>
<keyword evidence="2" id="KW-1185">Reference proteome</keyword>
<dbReference type="AlphaFoldDB" id="A0AAD9W8U4"/>
<dbReference type="Proteomes" id="UP001265746">
    <property type="component" value="Unassembled WGS sequence"/>
</dbReference>
<gene>
    <name evidence="1" type="ORF">N8I77_002165</name>
</gene>
<proteinExistence type="predicted"/>
<reference evidence="1" key="1">
    <citation type="submission" date="2023-06" db="EMBL/GenBank/DDBJ databases">
        <authorList>
            <person name="Noh H."/>
        </authorList>
    </citation>
    <scope>NUCLEOTIDE SEQUENCE</scope>
    <source>
        <strain evidence="1">DUCC20226</strain>
    </source>
</reference>